<dbReference type="AlphaFoldDB" id="A0AB36FPG4"/>
<protein>
    <recommendedName>
        <fullName evidence="3">BNR repeat-containing family member</fullName>
    </recommendedName>
</protein>
<comment type="caution">
    <text evidence="1">The sequence shown here is derived from an EMBL/GenBank/DDBJ whole genome shotgun (WGS) entry which is preliminary data.</text>
</comment>
<dbReference type="EMBL" id="MIPY01000034">
    <property type="protein sequence ID" value="OES26931.1"/>
    <property type="molecule type" value="Genomic_DNA"/>
</dbReference>
<proteinExistence type="predicted"/>
<accession>A0AB36FPG4</accession>
<dbReference type="Proteomes" id="UP000095392">
    <property type="component" value="Unassembled WGS sequence"/>
</dbReference>
<evidence type="ECO:0008006" key="3">
    <source>
        <dbReference type="Google" id="ProtNLM"/>
    </source>
</evidence>
<name>A0AB36FPG4_ALTMA</name>
<dbReference type="RefSeq" id="WP_069945039.1">
    <property type="nucleotide sequence ID" value="NZ_MIPW01000027.1"/>
</dbReference>
<gene>
    <name evidence="1" type="ORF">BFV95_3662</name>
</gene>
<evidence type="ECO:0000313" key="2">
    <source>
        <dbReference type="Proteomes" id="UP000095392"/>
    </source>
</evidence>
<reference evidence="1 2" key="1">
    <citation type="submission" date="2016-09" db="EMBL/GenBank/DDBJ databases">
        <title>Draft Genome Sequence of four Alteromonas macleodii strains isolated from copper coupons and grown long-term at elevated copper levels.</title>
        <authorList>
            <person name="Cusick K."/>
            <person name="Dale J."/>
            <person name="Little B."/>
            <person name="Biffinger J."/>
        </authorList>
    </citation>
    <scope>NUCLEOTIDE SEQUENCE [LARGE SCALE GENOMIC DNA]</scope>
    <source>
        <strain evidence="1 2">KCP01</strain>
    </source>
</reference>
<keyword evidence="2" id="KW-1185">Reference proteome</keyword>
<sequence length="567" mass="65302">MKYKEDIELAWKIGDWNFLSGLNLQDLKTFNFEATKLQSIALKKAVAHFQLSQNEDAVTAIQFAKQAGANDKLLAKYLLSGVYHTLAGHDIELQNNESAVANLNAIHTVLNARNTRIEQPKWLTEAQISYRHGENNVSSKVEAVVTQIIELGEAWAGNSVNTVIFRHQGVFSYNGFQYTAFYIDQETLRIIKRSLKNNKIEKHDIKGSYNLKDAHNSISLGIDGVGRLHISYDHHGNRLNYRRSERTENISEWSDLLPMTGCNEERVTYPAFILPTEHTPLMMLYRDGNWKKGTAYIKYFDESLNQWFDYPKPILSGADSKPWTSNAYWNHPVLDKYGVLHLSYTWRTDYFSEEQLINNINIDYAKSFDSGLNWATSKNQPYKLPITPSNTETVWPVSPGSNLINQTSMALDSKGYPHIVFYANDSEEVPQYQHIWFDGKCWRQSYVTQRIHPFSLSGGGTLEIPISRPEIVIDKDDTVFIIYRALETEQKLVASYQTAPNYQYQPGYTVTLWEEPVGHAEPIIDRVRWQQEQILTLLVQYNEQPDGDLQHQSIESDIRLIDIQFKK</sequence>
<dbReference type="Pfam" id="PF15892">
    <property type="entry name" value="BNR_4"/>
    <property type="match status" value="1"/>
</dbReference>
<evidence type="ECO:0000313" key="1">
    <source>
        <dbReference type="EMBL" id="OES26931.1"/>
    </source>
</evidence>
<organism evidence="1 2">
    <name type="scientific">Alteromonas macleodii</name>
    <name type="common">Pseudoalteromonas macleodii</name>
    <dbReference type="NCBI Taxonomy" id="28108"/>
    <lineage>
        <taxon>Bacteria</taxon>
        <taxon>Pseudomonadati</taxon>
        <taxon>Pseudomonadota</taxon>
        <taxon>Gammaproteobacteria</taxon>
        <taxon>Alteromonadales</taxon>
        <taxon>Alteromonadaceae</taxon>
        <taxon>Alteromonas/Salinimonas group</taxon>
        <taxon>Alteromonas</taxon>
    </lineage>
</organism>